<reference evidence="3 4" key="1">
    <citation type="submission" date="2020-08" db="EMBL/GenBank/DDBJ databases">
        <authorList>
            <person name="Mo P."/>
        </authorList>
    </citation>
    <scope>NUCLEOTIDE SEQUENCE [LARGE SCALE GENOMIC DNA]</scope>
    <source>
        <strain evidence="3 4">CGMCC 4.1532</strain>
    </source>
</reference>
<keyword evidence="2" id="KW-0472">Membrane</keyword>
<organism evidence="3 4">
    <name type="scientific">Pseudonocardia petroleophila</name>
    <dbReference type="NCBI Taxonomy" id="37331"/>
    <lineage>
        <taxon>Bacteria</taxon>
        <taxon>Bacillati</taxon>
        <taxon>Actinomycetota</taxon>
        <taxon>Actinomycetes</taxon>
        <taxon>Pseudonocardiales</taxon>
        <taxon>Pseudonocardiaceae</taxon>
        <taxon>Pseudonocardia</taxon>
    </lineage>
</organism>
<proteinExistence type="predicted"/>
<keyword evidence="2" id="KW-0812">Transmembrane</keyword>
<name>A0A7G7ML72_9PSEU</name>
<feature type="region of interest" description="Disordered" evidence="1">
    <location>
        <begin position="126"/>
        <end position="163"/>
    </location>
</feature>
<accession>A0A7G7ML72</accession>
<sequence>MQLALTPEVLVPVGAGALFLALALLVVVLVVRRRRRTRALGRPTVADAVRETGSAPQADLPAESPDADPVESDPPGAHRPDTEPAAAGEQADRAELDPADRVGSGRTVAAAVAQALAVREARARVAAADAPPAEPPPSDEPAEQAPVPDAAWSAPEQPVPSERGDARDRLLAVLLDDPVRAVGATVELDACRRQLDRLTDAVRHERETLRSVLTRLADAGLAPDQLARLSGLSDDELRGLLSARVGVG</sequence>
<dbReference type="RefSeq" id="WP_185720360.1">
    <property type="nucleotide sequence ID" value="NZ_BAAAWI010000001.1"/>
</dbReference>
<evidence type="ECO:0000313" key="4">
    <source>
        <dbReference type="Proteomes" id="UP000515728"/>
    </source>
</evidence>
<dbReference type="AlphaFoldDB" id="A0A7G7ML72"/>
<evidence type="ECO:0000256" key="2">
    <source>
        <dbReference type="SAM" id="Phobius"/>
    </source>
</evidence>
<keyword evidence="2" id="KW-1133">Transmembrane helix</keyword>
<feature type="region of interest" description="Disordered" evidence="1">
    <location>
        <begin position="47"/>
        <end position="93"/>
    </location>
</feature>
<feature type="transmembrane region" description="Helical" evidence="2">
    <location>
        <begin position="12"/>
        <end position="31"/>
    </location>
</feature>
<gene>
    <name evidence="3" type="ORF">H6H00_06090</name>
</gene>
<dbReference type="KEGG" id="ppel:H6H00_06090"/>
<dbReference type="Proteomes" id="UP000515728">
    <property type="component" value="Chromosome"/>
</dbReference>
<evidence type="ECO:0000313" key="3">
    <source>
        <dbReference type="EMBL" id="QNG53533.1"/>
    </source>
</evidence>
<keyword evidence="4" id="KW-1185">Reference proteome</keyword>
<protein>
    <submittedName>
        <fullName evidence="3">Uncharacterized protein</fullName>
    </submittedName>
</protein>
<dbReference type="EMBL" id="CP060131">
    <property type="protein sequence ID" value="QNG53533.1"/>
    <property type="molecule type" value="Genomic_DNA"/>
</dbReference>
<evidence type="ECO:0000256" key="1">
    <source>
        <dbReference type="SAM" id="MobiDB-lite"/>
    </source>
</evidence>